<evidence type="ECO:0000313" key="9">
    <source>
        <dbReference type="EMBL" id="KAF9075047.1"/>
    </source>
</evidence>
<gene>
    <name evidence="9" type="ORF">BDP27DRAFT_1213602</name>
</gene>
<dbReference type="SUPFAM" id="SSF50044">
    <property type="entry name" value="SH3-domain"/>
    <property type="match status" value="1"/>
</dbReference>
<evidence type="ECO:0000259" key="6">
    <source>
        <dbReference type="PROSITE" id="PS50002"/>
    </source>
</evidence>
<keyword evidence="1 4" id="KW-0728">SH3 domain</keyword>
<dbReference type="InterPro" id="IPR008937">
    <property type="entry name" value="Ras-like_GEF"/>
</dbReference>
<dbReference type="SMART" id="SM00326">
    <property type="entry name" value="SH3"/>
    <property type="match status" value="1"/>
</dbReference>
<dbReference type="GO" id="GO:0007265">
    <property type="term" value="P:Ras protein signal transduction"/>
    <property type="evidence" value="ECO:0007669"/>
    <property type="project" value="TreeGrafter"/>
</dbReference>
<feature type="region of interest" description="Disordered" evidence="5">
    <location>
        <begin position="432"/>
        <end position="452"/>
    </location>
</feature>
<dbReference type="InterPro" id="IPR023578">
    <property type="entry name" value="Ras_GEF_dom_sf"/>
</dbReference>
<dbReference type="PANTHER" id="PTHR23113">
    <property type="entry name" value="GUANINE NUCLEOTIDE EXCHANGE FACTOR"/>
    <property type="match status" value="1"/>
</dbReference>
<feature type="compositionally biased region" description="Low complexity" evidence="5">
    <location>
        <begin position="22"/>
        <end position="47"/>
    </location>
</feature>
<dbReference type="Pfam" id="PF00018">
    <property type="entry name" value="SH3_1"/>
    <property type="match status" value="1"/>
</dbReference>
<dbReference type="GO" id="GO:0005886">
    <property type="term" value="C:plasma membrane"/>
    <property type="evidence" value="ECO:0007669"/>
    <property type="project" value="TreeGrafter"/>
</dbReference>
<dbReference type="SUPFAM" id="SSF48366">
    <property type="entry name" value="Ras GEF"/>
    <property type="match status" value="1"/>
</dbReference>
<organism evidence="9 10">
    <name type="scientific">Rhodocollybia butyracea</name>
    <dbReference type="NCBI Taxonomy" id="206335"/>
    <lineage>
        <taxon>Eukaryota</taxon>
        <taxon>Fungi</taxon>
        <taxon>Dikarya</taxon>
        <taxon>Basidiomycota</taxon>
        <taxon>Agaricomycotina</taxon>
        <taxon>Agaricomycetes</taxon>
        <taxon>Agaricomycetidae</taxon>
        <taxon>Agaricales</taxon>
        <taxon>Marasmiineae</taxon>
        <taxon>Omphalotaceae</taxon>
        <taxon>Rhodocollybia</taxon>
    </lineage>
</organism>
<reference evidence="9" key="1">
    <citation type="submission" date="2020-11" db="EMBL/GenBank/DDBJ databases">
        <authorList>
            <consortium name="DOE Joint Genome Institute"/>
            <person name="Ahrendt S."/>
            <person name="Riley R."/>
            <person name="Andreopoulos W."/>
            <person name="Labutti K."/>
            <person name="Pangilinan J."/>
            <person name="Ruiz-Duenas F.J."/>
            <person name="Barrasa J.M."/>
            <person name="Sanchez-Garcia M."/>
            <person name="Camarero S."/>
            <person name="Miyauchi S."/>
            <person name="Serrano A."/>
            <person name="Linde D."/>
            <person name="Babiker R."/>
            <person name="Drula E."/>
            <person name="Ayuso-Fernandez I."/>
            <person name="Pacheco R."/>
            <person name="Padilla G."/>
            <person name="Ferreira P."/>
            <person name="Barriuso J."/>
            <person name="Kellner H."/>
            <person name="Castanera R."/>
            <person name="Alfaro M."/>
            <person name="Ramirez L."/>
            <person name="Pisabarro A.G."/>
            <person name="Kuo A."/>
            <person name="Tritt A."/>
            <person name="Lipzen A."/>
            <person name="He G."/>
            <person name="Yan M."/>
            <person name="Ng V."/>
            <person name="Cullen D."/>
            <person name="Martin F."/>
            <person name="Rosso M.-N."/>
            <person name="Henrissat B."/>
            <person name="Hibbett D."/>
            <person name="Martinez A.T."/>
            <person name="Grigoriev I.V."/>
        </authorList>
    </citation>
    <scope>NUCLEOTIDE SEQUENCE</scope>
    <source>
        <strain evidence="9">AH 40177</strain>
    </source>
</reference>
<feature type="region of interest" description="Disordered" evidence="5">
    <location>
        <begin position="1"/>
        <end position="47"/>
    </location>
</feature>
<dbReference type="InterPro" id="IPR000651">
    <property type="entry name" value="Ras-like_Gua-exchang_fac_N"/>
</dbReference>
<dbReference type="Pfam" id="PF00618">
    <property type="entry name" value="RasGEF_N"/>
    <property type="match status" value="1"/>
</dbReference>
<dbReference type="Gene3D" id="1.20.870.10">
    <property type="entry name" value="Son of sevenless (SoS) protein Chain: S domain 1"/>
    <property type="match status" value="1"/>
</dbReference>
<dbReference type="OrthoDB" id="10255964at2759"/>
<dbReference type="EMBL" id="JADNRY010000011">
    <property type="protein sequence ID" value="KAF9075047.1"/>
    <property type="molecule type" value="Genomic_DNA"/>
</dbReference>
<evidence type="ECO:0000256" key="2">
    <source>
        <dbReference type="ARBA" id="ARBA00022658"/>
    </source>
</evidence>
<dbReference type="InterPro" id="IPR036028">
    <property type="entry name" value="SH3-like_dom_sf"/>
</dbReference>
<evidence type="ECO:0000313" key="10">
    <source>
        <dbReference type="Proteomes" id="UP000772434"/>
    </source>
</evidence>
<sequence>MRQSLHLSIDPSPYPSNFIQISPDSPYTSSSSARPSSDTGTSPSSSGSEGIIYSVLCMYDFKSDDPVHLSFSKNELLDVIKQEGSGWWAAMRRGGDTVGWIPQAFVKPLTEEMTERLWNVREELRVYEYEAEQLYVSAPISQIPYEVPEPPSFSTPPPPYSREQYRPNRPYPPPSPGTPMPQPPPPNSLPRYTTNKPTPPTPKEQESPQDRGTPSPATRRPLPPLTTSSDSAIGSDISLSPDALKRRDEKIKKLTGSDEALAFHNAVLVQANPPWYLKPRHTDEIQSDADGKLISGTRIALVERLVWDIHPSSGKDARNTAYRRMFLTTFRTFTTADQLFDMLSEIYRMTHPENLTEAEIIEWRDRCLQPTQRMILNVFAMWLEEQRLLEEEPHISRRLIEFLELIKPPSVLSQPAGLIIKSITRLTFATNPTTTISPTDRRKKNRSPRGGLLSLQPSDVAEQLALYEFKLYSRITPQDLIAQITSGSRAVGCIKAREALSAFCATHDKLAVWVTDTILSNNVLPRRADTVEFWIKVAEKCRNLNNFASMSAIVNALSSTVIIRLHLTWAHVGRKNMLETLLKYNEPSGGFSSYRQLQLQADGPCVPFIGMYLTELVHIKDQYSDEEGRVSVNQRQRWYEVISILLRSQSKPYTTMENDTMKFIQNNLRVLTVTKDWQSRFWSKSQEVQQSELAHADIRRGLGLYFAFCAKYMVLKKNFREGRFLTISCHLFVIYIGTLFRWNCALVQHCCLYNILVCCKGISLLTCDTQQRCLHLLCNADERNRKWTTQSTYNQCPKCILKYRDYITKMYEGNEVGKEHIER</sequence>
<evidence type="ECO:0000256" key="3">
    <source>
        <dbReference type="PROSITE-ProRule" id="PRU00168"/>
    </source>
</evidence>
<evidence type="ECO:0000256" key="5">
    <source>
        <dbReference type="SAM" id="MobiDB-lite"/>
    </source>
</evidence>
<dbReference type="InterPro" id="IPR001895">
    <property type="entry name" value="RASGEF_cat_dom"/>
</dbReference>
<protein>
    <submittedName>
        <fullName evidence="9">Ras guanine nucleotide exchange factor domain-containing protein</fullName>
    </submittedName>
</protein>
<feature type="domain" description="Ras-GEF" evidence="7">
    <location>
        <begin position="456"/>
        <end position="691"/>
    </location>
</feature>
<dbReference type="Proteomes" id="UP000772434">
    <property type="component" value="Unassembled WGS sequence"/>
</dbReference>
<name>A0A9P5UDD6_9AGAR</name>
<proteinExistence type="predicted"/>
<feature type="region of interest" description="Disordered" evidence="5">
    <location>
        <begin position="147"/>
        <end position="241"/>
    </location>
</feature>
<evidence type="ECO:0000259" key="8">
    <source>
        <dbReference type="PROSITE" id="PS50212"/>
    </source>
</evidence>
<accession>A0A9P5UDD6</accession>
<dbReference type="PROSITE" id="PS50009">
    <property type="entry name" value="RASGEF_CAT"/>
    <property type="match status" value="1"/>
</dbReference>
<dbReference type="InterPro" id="IPR001452">
    <property type="entry name" value="SH3_domain"/>
</dbReference>
<feature type="compositionally biased region" description="Low complexity" evidence="5">
    <location>
        <begin position="213"/>
        <end position="229"/>
    </location>
</feature>
<comment type="caution">
    <text evidence="9">The sequence shown here is derived from an EMBL/GenBank/DDBJ whole genome shotgun (WGS) entry which is preliminary data.</text>
</comment>
<feature type="domain" description="SH3" evidence="6">
    <location>
        <begin position="50"/>
        <end position="111"/>
    </location>
</feature>
<feature type="domain" description="N-terminal Ras-GEF" evidence="8">
    <location>
        <begin position="289"/>
        <end position="427"/>
    </location>
</feature>
<dbReference type="Gene3D" id="1.10.840.10">
    <property type="entry name" value="Ras guanine-nucleotide exchange factors catalytic domain"/>
    <property type="match status" value="1"/>
</dbReference>
<feature type="compositionally biased region" description="Pro residues" evidence="5">
    <location>
        <begin position="169"/>
        <end position="188"/>
    </location>
</feature>
<evidence type="ECO:0000259" key="7">
    <source>
        <dbReference type="PROSITE" id="PS50009"/>
    </source>
</evidence>
<dbReference type="PROSITE" id="PS50002">
    <property type="entry name" value="SH3"/>
    <property type="match status" value="1"/>
</dbReference>
<keyword evidence="10" id="KW-1185">Reference proteome</keyword>
<dbReference type="SMART" id="SM00229">
    <property type="entry name" value="RasGEFN"/>
    <property type="match status" value="1"/>
</dbReference>
<dbReference type="Gene3D" id="2.30.30.40">
    <property type="entry name" value="SH3 Domains"/>
    <property type="match status" value="1"/>
</dbReference>
<dbReference type="PANTHER" id="PTHR23113:SF368">
    <property type="entry name" value="CELL DIVISION CONTROL PROTEIN 25"/>
    <property type="match status" value="1"/>
</dbReference>
<dbReference type="CDD" id="cd00174">
    <property type="entry name" value="SH3"/>
    <property type="match status" value="1"/>
</dbReference>
<dbReference type="SMART" id="SM00147">
    <property type="entry name" value="RasGEF"/>
    <property type="match status" value="1"/>
</dbReference>
<keyword evidence="2 3" id="KW-0344">Guanine-nucleotide releasing factor</keyword>
<dbReference type="AlphaFoldDB" id="A0A9P5UDD6"/>
<dbReference type="PROSITE" id="PS50212">
    <property type="entry name" value="RASGEF_NTER"/>
    <property type="match status" value="1"/>
</dbReference>
<evidence type="ECO:0000256" key="4">
    <source>
        <dbReference type="PROSITE-ProRule" id="PRU00192"/>
    </source>
</evidence>
<evidence type="ECO:0000256" key="1">
    <source>
        <dbReference type="ARBA" id="ARBA00022443"/>
    </source>
</evidence>
<feature type="compositionally biased region" description="Pro residues" evidence="5">
    <location>
        <begin position="147"/>
        <end position="160"/>
    </location>
</feature>
<dbReference type="GO" id="GO:0005085">
    <property type="term" value="F:guanyl-nucleotide exchange factor activity"/>
    <property type="evidence" value="ECO:0007669"/>
    <property type="project" value="UniProtKB-KW"/>
</dbReference>
<dbReference type="InterPro" id="IPR036964">
    <property type="entry name" value="RASGEF_cat_dom_sf"/>
</dbReference>
<dbReference type="Pfam" id="PF00617">
    <property type="entry name" value="RasGEF"/>
    <property type="match status" value="1"/>
</dbReference>